<evidence type="ECO:0000259" key="3">
    <source>
        <dbReference type="Pfam" id="PF01551"/>
    </source>
</evidence>
<feature type="compositionally biased region" description="Basic and acidic residues" evidence="1">
    <location>
        <begin position="55"/>
        <end position="92"/>
    </location>
</feature>
<name>A0A6L5Y0S0_9FIRM</name>
<dbReference type="GO" id="GO:0004222">
    <property type="term" value="F:metalloendopeptidase activity"/>
    <property type="evidence" value="ECO:0007669"/>
    <property type="project" value="TreeGrafter"/>
</dbReference>
<dbReference type="InterPro" id="IPR016047">
    <property type="entry name" value="M23ase_b-sheet_dom"/>
</dbReference>
<dbReference type="CDD" id="cd12797">
    <property type="entry name" value="M23_peptidase"/>
    <property type="match status" value="1"/>
</dbReference>
<feature type="transmembrane region" description="Helical" evidence="2">
    <location>
        <begin position="15"/>
        <end position="37"/>
    </location>
</feature>
<sequence length="275" mass="30124">MKKENKSAFFKGKGFYAALTAGVAAVFAVGIIGTHMLSNENKNVEQNKQPSSIAEQKRDELKVADAGQEKKKISEEQKEQIAENTEEKKAPDTEDGSSETDKKKDEQISDIGKTEETAEAEEPMKAVLSNDSKISNQSFDEDAGLLWPIKGEIVLDYSMDKPVYFKTLAQYKCNPALLIAGKKNMDVVSAAAGVITKVDKNEETGITITASIGDDYQLVYGQLADVKVKKGDQVKAGQVLGKLAEPTKYYKEEGTNLFFEVLEGEESVNPLLLLQ</sequence>
<dbReference type="Pfam" id="PF01551">
    <property type="entry name" value="Peptidase_M23"/>
    <property type="match status" value="1"/>
</dbReference>
<comment type="caution">
    <text evidence="4">The sequence shown here is derived from an EMBL/GenBank/DDBJ whole genome shotgun (WGS) entry which is preliminary data.</text>
</comment>
<reference evidence="4 5" key="1">
    <citation type="submission" date="2019-08" db="EMBL/GenBank/DDBJ databases">
        <title>In-depth cultivation of the pig gut microbiome towards novel bacterial diversity and tailored functional studies.</title>
        <authorList>
            <person name="Wylensek D."/>
            <person name="Hitch T.C.A."/>
            <person name="Clavel T."/>
        </authorList>
    </citation>
    <scope>NUCLEOTIDE SEQUENCE [LARGE SCALE GENOMIC DNA]</scope>
    <source>
        <strain evidence="4 5">WCA-693-APC-MOT-I</strain>
    </source>
</reference>
<keyword evidence="2" id="KW-0812">Transmembrane</keyword>
<dbReference type="EMBL" id="VUMT01000021">
    <property type="protein sequence ID" value="MSS64544.1"/>
    <property type="molecule type" value="Genomic_DNA"/>
</dbReference>
<feature type="region of interest" description="Disordered" evidence="1">
    <location>
        <begin position="39"/>
        <end position="133"/>
    </location>
</feature>
<dbReference type="PANTHER" id="PTHR21666">
    <property type="entry name" value="PEPTIDASE-RELATED"/>
    <property type="match status" value="1"/>
</dbReference>
<protein>
    <submittedName>
        <fullName evidence="4">M23 family metallopeptidase</fullName>
    </submittedName>
</protein>
<evidence type="ECO:0000313" key="4">
    <source>
        <dbReference type="EMBL" id="MSS64544.1"/>
    </source>
</evidence>
<evidence type="ECO:0000313" key="5">
    <source>
        <dbReference type="Proteomes" id="UP000482209"/>
    </source>
</evidence>
<dbReference type="PANTHER" id="PTHR21666:SF270">
    <property type="entry name" value="MUREIN HYDROLASE ACTIVATOR ENVC"/>
    <property type="match status" value="1"/>
</dbReference>
<accession>A0A6L5Y0S0</accession>
<feature type="compositionally biased region" description="Polar residues" evidence="1">
    <location>
        <begin position="39"/>
        <end position="54"/>
    </location>
</feature>
<organism evidence="4 5">
    <name type="scientific">Velocimicrobium porci</name>
    <dbReference type="NCBI Taxonomy" id="2606634"/>
    <lineage>
        <taxon>Bacteria</taxon>
        <taxon>Bacillati</taxon>
        <taxon>Bacillota</taxon>
        <taxon>Clostridia</taxon>
        <taxon>Lachnospirales</taxon>
        <taxon>Lachnospiraceae</taxon>
        <taxon>Velocimicrobium</taxon>
    </lineage>
</organism>
<dbReference type="SUPFAM" id="SSF51261">
    <property type="entry name" value="Duplicated hybrid motif"/>
    <property type="match status" value="1"/>
</dbReference>
<proteinExistence type="predicted"/>
<dbReference type="AlphaFoldDB" id="A0A6L5Y0S0"/>
<dbReference type="InterPro" id="IPR011055">
    <property type="entry name" value="Dup_hybrid_motif"/>
</dbReference>
<dbReference type="Gene3D" id="2.70.70.10">
    <property type="entry name" value="Glucose Permease (Domain IIA)"/>
    <property type="match status" value="1"/>
</dbReference>
<evidence type="ECO:0000256" key="2">
    <source>
        <dbReference type="SAM" id="Phobius"/>
    </source>
</evidence>
<keyword evidence="5" id="KW-1185">Reference proteome</keyword>
<dbReference type="Proteomes" id="UP000482209">
    <property type="component" value="Unassembled WGS sequence"/>
</dbReference>
<feature type="compositionally biased region" description="Basic and acidic residues" evidence="1">
    <location>
        <begin position="99"/>
        <end position="116"/>
    </location>
</feature>
<gene>
    <name evidence="4" type="ORF">FYJ58_11760</name>
</gene>
<feature type="domain" description="M23ase beta-sheet core" evidence="3">
    <location>
        <begin position="177"/>
        <end position="270"/>
    </location>
</feature>
<dbReference type="InterPro" id="IPR050570">
    <property type="entry name" value="Cell_wall_metabolism_enzyme"/>
</dbReference>
<evidence type="ECO:0000256" key="1">
    <source>
        <dbReference type="SAM" id="MobiDB-lite"/>
    </source>
</evidence>
<dbReference type="RefSeq" id="WP_154519931.1">
    <property type="nucleotide sequence ID" value="NZ_VUMT01000021.1"/>
</dbReference>
<keyword evidence="2" id="KW-1133">Transmembrane helix</keyword>
<keyword evidence="2" id="KW-0472">Membrane</keyword>